<protein>
    <submittedName>
        <fullName evidence="3">ComEA protein</fullName>
    </submittedName>
</protein>
<proteinExistence type="predicted"/>
<dbReference type="PANTHER" id="PTHR21180:SF32">
    <property type="entry name" value="ENDONUCLEASE_EXONUCLEASE_PHOSPHATASE FAMILY DOMAIN-CONTAINING PROTEIN 1"/>
    <property type="match status" value="1"/>
</dbReference>
<dbReference type="Gene3D" id="1.10.150.280">
    <property type="entry name" value="AF1531-like domain"/>
    <property type="match status" value="1"/>
</dbReference>
<dbReference type="Proteomes" id="UP000004088">
    <property type="component" value="Unassembled WGS sequence"/>
</dbReference>
<dbReference type="EMBL" id="AEWV01000026">
    <property type="protein sequence ID" value="EGC16986.1"/>
    <property type="molecule type" value="Genomic_DNA"/>
</dbReference>
<feature type="signal peptide" evidence="2">
    <location>
        <begin position="1"/>
        <end position="20"/>
    </location>
</feature>
<feature type="chain" id="PRO_5003251967" evidence="2">
    <location>
        <begin position="21"/>
        <end position="103"/>
    </location>
</feature>
<name>F0F0G6_9NEIS</name>
<dbReference type="SUPFAM" id="SSF47781">
    <property type="entry name" value="RuvA domain 2-like"/>
    <property type="match status" value="1"/>
</dbReference>
<dbReference type="PANTHER" id="PTHR21180">
    <property type="entry name" value="ENDONUCLEASE/EXONUCLEASE/PHOSPHATASE FAMILY DOMAIN-CONTAINING PROTEIN 1"/>
    <property type="match status" value="1"/>
</dbReference>
<dbReference type="HOGENOM" id="CLU_052011_4_0_4"/>
<evidence type="ECO:0000256" key="1">
    <source>
        <dbReference type="SAM" id="MobiDB-lite"/>
    </source>
</evidence>
<evidence type="ECO:0000313" key="3">
    <source>
        <dbReference type="EMBL" id="EGC16986.1"/>
    </source>
</evidence>
<keyword evidence="2" id="KW-0732">Signal</keyword>
<sequence>MLKKVLFTLFSIGCAALSFAAVNVNTATVDELDKQLTGIGPAKARAIVEYREKNGPFKSVDDLAKVPGIKEATINKFRAQATVGNGAAAPKPAAPAKPQPATK</sequence>
<dbReference type="STRING" id="888741.HMPREF9098_1601"/>
<reference evidence="3 4" key="1">
    <citation type="submission" date="2011-01" db="EMBL/GenBank/DDBJ databases">
        <authorList>
            <person name="Muzny D."/>
            <person name="Qin X."/>
            <person name="Deng J."/>
            <person name="Jiang H."/>
            <person name="Liu Y."/>
            <person name="Qu J."/>
            <person name="Song X.-Z."/>
            <person name="Zhang L."/>
            <person name="Thornton R."/>
            <person name="Coyle M."/>
            <person name="Francisco L."/>
            <person name="Jackson L."/>
            <person name="Javaid M."/>
            <person name="Korchina V."/>
            <person name="Kovar C."/>
            <person name="Mata R."/>
            <person name="Mathew T."/>
            <person name="Ngo R."/>
            <person name="Nguyen L."/>
            <person name="Nguyen N."/>
            <person name="Okwuonu G."/>
            <person name="Ongeri F."/>
            <person name="Pham C."/>
            <person name="Simmons D."/>
            <person name="Wilczek-Boney K."/>
            <person name="Hale W."/>
            <person name="Jakkamsetti A."/>
            <person name="Pham P."/>
            <person name="Ruth R."/>
            <person name="San Lucas F."/>
            <person name="Warren J."/>
            <person name="Zhang J."/>
            <person name="Zhao Z."/>
            <person name="Zhou C."/>
            <person name="Zhu D."/>
            <person name="Lee S."/>
            <person name="Bess C."/>
            <person name="Blankenburg K."/>
            <person name="Forbes L."/>
            <person name="Fu Q."/>
            <person name="Gubbala S."/>
            <person name="Hirani K."/>
            <person name="Jayaseelan J.C."/>
            <person name="Lara F."/>
            <person name="Munidasa M."/>
            <person name="Palculict T."/>
            <person name="Patil S."/>
            <person name="Pu L.-L."/>
            <person name="Saada N."/>
            <person name="Tang L."/>
            <person name="Weissenberger G."/>
            <person name="Zhu Y."/>
            <person name="Hemphill L."/>
            <person name="Shang Y."/>
            <person name="Youmans B."/>
            <person name="Ayvaz T."/>
            <person name="Ross M."/>
            <person name="Santibanez J."/>
            <person name="Aqrawi P."/>
            <person name="Gross S."/>
            <person name="Joshi V."/>
            <person name="Fowler G."/>
            <person name="Nazareth L."/>
            <person name="Reid J."/>
            <person name="Worley K."/>
            <person name="Petrosino J."/>
            <person name="Highlander S."/>
            <person name="Gibbs R."/>
        </authorList>
    </citation>
    <scope>NUCLEOTIDE SEQUENCE [LARGE SCALE GENOMIC DNA]</scope>
    <source>
        <strain evidence="3 4">ATCC 33394</strain>
    </source>
</reference>
<dbReference type="InterPro" id="IPR010994">
    <property type="entry name" value="RuvA_2-like"/>
</dbReference>
<dbReference type="InterPro" id="IPR004509">
    <property type="entry name" value="Competence_ComEA_HhH"/>
</dbReference>
<comment type="caution">
    <text evidence="3">The sequence shown here is derived from an EMBL/GenBank/DDBJ whole genome shotgun (WGS) entry which is preliminary data.</text>
</comment>
<gene>
    <name evidence="3" type="primary">comE</name>
    <name evidence="3" type="ORF">HMPREF9098_1601</name>
</gene>
<dbReference type="InterPro" id="IPR051675">
    <property type="entry name" value="Endo/Exo/Phosphatase_dom_1"/>
</dbReference>
<dbReference type="NCBIfam" id="TIGR00426">
    <property type="entry name" value="competence protein ComEA helix-hairpin-helix repeat region"/>
    <property type="match status" value="1"/>
</dbReference>
<feature type="region of interest" description="Disordered" evidence="1">
    <location>
        <begin position="83"/>
        <end position="103"/>
    </location>
</feature>
<organism evidence="3 4">
    <name type="scientific">Kingella denitrificans ATCC 33394</name>
    <dbReference type="NCBI Taxonomy" id="888741"/>
    <lineage>
        <taxon>Bacteria</taxon>
        <taxon>Pseudomonadati</taxon>
        <taxon>Pseudomonadota</taxon>
        <taxon>Betaproteobacteria</taxon>
        <taxon>Neisseriales</taxon>
        <taxon>Neisseriaceae</taxon>
        <taxon>Kingella</taxon>
    </lineage>
</organism>
<dbReference type="Pfam" id="PF12836">
    <property type="entry name" value="HHH_3"/>
    <property type="match status" value="1"/>
</dbReference>
<evidence type="ECO:0000256" key="2">
    <source>
        <dbReference type="SAM" id="SignalP"/>
    </source>
</evidence>
<accession>F0F0G6</accession>
<dbReference type="GO" id="GO:0015627">
    <property type="term" value="C:type II protein secretion system complex"/>
    <property type="evidence" value="ECO:0007669"/>
    <property type="project" value="TreeGrafter"/>
</dbReference>
<dbReference type="AlphaFoldDB" id="F0F0G6"/>
<evidence type="ECO:0000313" key="4">
    <source>
        <dbReference type="Proteomes" id="UP000004088"/>
    </source>
</evidence>
<dbReference type="GO" id="GO:0015628">
    <property type="term" value="P:protein secretion by the type II secretion system"/>
    <property type="evidence" value="ECO:0007669"/>
    <property type="project" value="TreeGrafter"/>
</dbReference>
<feature type="compositionally biased region" description="Pro residues" evidence="1">
    <location>
        <begin position="92"/>
        <end position="103"/>
    </location>
</feature>
<keyword evidence="4" id="KW-1185">Reference proteome</keyword>
<dbReference type="RefSeq" id="WP_003783360.1">
    <property type="nucleotide sequence ID" value="NZ_GL870929.1"/>
</dbReference>